<sequence>MHYTYFLCRTRLHRVIESAHLEPHSGNYYYIATRYFSASATHLRSQGGVPDHSTKRKKQLKHSESQQKPAKKYDRRNSLTMYNNDESAPYNYPYNSHFNAITPTFVPSPYQGGGASQSQHLPPTPPGVAPTNYPYNYAYQYAQSNTPYPSQPQGPFASDMTNKNNKEKGVKRKSKPEAPERDPKVQPSAESGGVPDPTPAYLRRASLPPFTLPHHRKILVVIDLNGTVLYRPNRRHNPTGFVERAHARAFLRYCIETFLVVIWSSATPRNVHRMCEQLLSSEQRDRVVAIWGRDRFGLAPKDYEDRVVCYKRLTTLWADPAVQASHPEAAQGKGWDQSNTLLIDDTIEKARAEPYNLVEVPEFAGETDERGDVLAQVHDYINTCALQTDISAYIRTHPFRADPDHVLHPHDDTPAREESADPVYED</sequence>
<dbReference type="EMBL" id="MU394311">
    <property type="protein sequence ID" value="KAI6086934.1"/>
    <property type="molecule type" value="Genomic_DNA"/>
</dbReference>
<comment type="caution">
    <text evidence="1">The sequence shown here is derived from an EMBL/GenBank/DDBJ whole genome shotgun (WGS) entry which is preliminary data.</text>
</comment>
<organism evidence="1 2">
    <name type="scientific">Hypoxylon rubiginosum</name>
    <dbReference type="NCBI Taxonomy" id="110542"/>
    <lineage>
        <taxon>Eukaryota</taxon>
        <taxon>Fungi</taxon>
        <taxon>Dikarya</taxon>
        <taxon>Ascomycota</taxon>
        <taxon>Pezizomycotina</taxon>
        <taxon>Sordariomycetes</taxon>
        <taxon>Xylariomycetidae</taxon>
        <taxon>Xylariales</taxon>
        <taxon>Hypoxylaceae</taxon>
        <taxon>Hypoxylon</taxon>
    </lineage>
</organism>
<evidence type="ECO:0000313" key="1">
    <source>
        <dbReference type="EMBL" id="KAI6086934.1"/>
    </source>
</evidence>
<accession>A0ACC0D2F7</accession>
<reference evidence="1 2" key="1">
    <citation type="journal article" date="2022" name="New Phytol.">
        <title>Ecological generalism drives hyperdiversity of secondary metabolite gene clusters in xylarialean endophytes.</title>
        <authorList>
            <person name="Franco M.E.E."/>
            <person name="Wisecaver J.H."/>
            <person name="Arnold A.E."/>
            <person name="Ju Y.M."/>
            <person name="Slot J.C."/>
            <person name="Ahrendt S."/>
            <person name="Moore L.P."/>
            <person name="Eastman K.E."/>
            <person name="Scott K."/>
            <person name="Konkel Z."/>
            <person name="Mondo S.J."/>
            <person name="Kuo A."/>
            <person name="Hayes R.D."/>
            <person name="Haridas S."/>
            <person name="Andreopoulos B."/>
            <person name="Riley R."/>
            <person name="LaButti K."/>
            <person name="Pangilinan J."/>
            <person name="Lipzen A."/>
            <person name="Amirebrahimi M."/>
            <person name="Yan J."/>
            <person name="Adam C."/>
            <person name="Keymanesh K."/>
            <person name="Ng V."/>
            <person name="Louie K."/>
            <person name="Northen T."/>
            <person name="Drula E."/>
            <person name="Henrissat B."/>
            <person name="Hsieh H.M."/>
            <person name="Youens-Clark K."/>
            <person name="Lutzoni F."/>
            <person name="Miadlikowska J."/>
            <person name="Eastwood D.C."/>
            <person name="Hamelin R.C."/>
            <person name="Grigoriev I.V."/>
            <person name="U'Ren J.M."/>
        </authorList>
    </citation>
    <scope>NUCLEOTIDE SEQUENCE [LARGE SCALE GENOMIC DNA]</scope>
    <source>
        <strain evidence="1 2">ER1909</strain>
    </source>
</reference>
<keyword evidence="2" id="KW-1185">Reference proteome</keyword>
<name>A0ACC0D2F7_9PEZI</name>
<proteinExistence type="predicted"/>
<dbReference type="Proteomes" id="UP001497680">
    <property type="component" value="Unassembled WGS sequence"/>
</dbReference>
<evidence type="ECO:0000313" key="2">
    <source>
        <dbReference type="Proteomes" id="UP001497680"/>
    </source>
</evidence>
<gene>
    <name evidence="1" type="ORF">F4821DRAFT_237226</name>
</gene>
<protein>
    <submittedName>
        <fullName evidence="1">HAD-like domain-containing protein</fullName>
    </submittedName>
</protein>